<dbReference type="AlphaFoldDB" id="A0AA88B010"/>
<feature type="region of interest" description="Disordered" evidence="1">
    <location>
        <begin position="131"/>
        <end position="156"/>
    </location>
</feature>
<sequence>MKIKFLACSRGAGAPLRAPPSAPARLSQKGACARASSLRAQPASLAIERPARAPHQRTVSALSNQIAALNNREAPSSIEAVTSVSTSYAQDEYTQEQVQFVNNRNFNYRPNHLPTHYHPGLRNHKNFSYANNRNVLQPPPGFNQQAVEKKPSVEDC</sequence>
<evidence type="ECO:0000256" key="1">
    <source>
        <dbReference type="SAM" id="MobiDB-lite"/>
    </source>
</evidence>
<reference evidence="2" key="1">
    <citation type="submission" date="2023-07" db="EMBL/GenBank/DDBJ databases">
        <title>draft genome sequence of fig (Ficus carica).</title>
        <authorList>
            <person name="Takahashi T."/>
            <person name="Nishimura K."/>
        </authorList>
    </citation>
    <scope>NUCLEOTIDE SEQUENCE</scope>
</reference>
<dbReference type="EMBL" id="BTGU01000050">
    <property type="protein sequence ID" value="GMN54261.1"/>
    <property type="molecule type" value="Genomic_DNA"/>
</dbReference>
<evidence type="ECO:0000313" key="3">
    <source>
        <dbReference type="Proteomes" id="UP001187192"/>
    </source>
</evidence>
<name>A0AA88B010_FICCA</name>
<organism evidence="2 3">
    <name type="scientific">Ficus carica</name>
    <name type="common">Common fig</name>
    <dbReference type="NCBI Taxonomy" id="3494"/>
    <lineage>
        <taxon>Eukaryota</taxon>
        <taxon>Viridiplantae</taxon>
        <taxon>Streptophyta</taxon>
        <taxon>Embryophyta</taxon>
        <taxon>Tracheophyta</taxon>
        <taxon>Spermatophyta</taxon>
        <taxon>Magnoliopsida</taxon>
        <taxon>eudicotyledons</taxon>
        <taxon>Gunneridae</taxon>
        <taxon>Pentapetalae</taxon>
        <taxon>rosids</taxon>
        <taxon>fabids</taxon>
        <taxon>Rosales</taxon>
        <taxon>Moraceae</taxon>
        <taxon>Ficeae</taxon>
        <taxon>Ficus</taxon>
    </lineage>
</organism>
<protein>
    <submittedName>
        <fullName evidence="2">Uncharacterized protein</fullName>
    </submittedName>
</protein>
<keyword evidence="3" id="KW-1185">Reference proteome</keyword>
<evidence type="ECO:0000313" key="2">
    <source>
        <dbReference type="EMBL" id="GMN54261.1"/>
    </source>
</evidence>
<comment type="caution">
    <text evidence="2">The sequence shown here is derived from an EMBL/GenBank/DDBJ whole genome shotgun (WGS) entry which is preliminary data.</text>
</comment>
<gene>
    <name evidence="2" type="ORF">TIFTF001_023398</name>
</gene>
<accession>A0AA88B010</accession>
<feature type="compositionally biased region" description="Basic and acidic residues" evidence="1">
    <location>
        <begin position="147"/>
        <end position="156"/>
    </location>
</feature>
<proteinExistence type="predicted"/>
<dbReference type="Proteomes" id="UP001187192">
    <property type="component" value="Unassembled WGS sequence"/>
</dbReference>